<accession>A0A9D2HN07</accession>
<name>A0A9D2HN07_9BACT</name>
<dbReference type="SUPFAM" id="SSF53807">
    <property type="entry name" value="Helical backbone' metal receptor"/>
    <property type="match status" value="1"/>
</dbReference>
<dbReference type="InterPro" id="IPR002491">
    <property type="entry name" value="ABC_transptr_periplasmic_BD"/>
</dbReference>
<dbReference type="NCBIfam" id="NF038402">
    <property type="entry name" value="TroA_like"/>
    <property type="match status" value="1"/>
</dbReference>
<dbReference type="Gene3D" id="3.40.50.1980">
    <property type="entry name" value="Nitrogenase molybdenum iron protein domain"/>
    <property type="match status" value="2"/>
</dbReference>
<proteinExistence type="predicted"/>
<dbReference type="AlphaFoldDB" id="A0A9D2HN07"/>
<evidence type="ECO:0000313" key="4">
    <source>
        <dbReference type="Proteomes" id="UP000823821"/>
    </source>
</evidence>
<dbReference type="InterPro" id="IPR050902">
    <property type="entry name" value="ABC_Transporter_SBP"/>
</dbReference>
<dbReference type="Pfam" id="PF01497">
    <property type="entry name" value="Peripla_BP_2"/>
    <property type="match status" value="1"/>
</dbReference>
<gene>
    <name evidence="3" type="ORF">H9784_06670</name>
</gene>
<dbReference type="Proteomes" id="UP000823821">
    <property type="component" value="Unassembled WGS sequence"/>
</dbReference>
<protein>
    <submittedName>
        <fullName evidence="3">ABC transporter substrate-binding protein</fullName>
    </submittedName>
</protein>
<dbReference type="PANTHER" id="PTHR30535:SF34">
    <property type="entry name" value="MOLYBDATE-BINDING PROTEIN MOLA"/>
    <property type="match status" value="1"/>
</dbReference>
<dbReference type="PANTHER" id="PTHR30535">
    <property type="entry name" value="VITAMIN B12-BINDING PROTEIN"/>
    <property type="match status" value="1"/>
</dbReference>
<organism evidence="3 4">
    <name type="scientific">Candidatus Desulfovibrio intestinavium</name>
    <dbReference type="NCBI Taxonomy" id="2838534"/>
    <lineage>
        <taxon>Bacteria</taxon>
        <taxon>Pseudomonadati</taxon>
        <taxon>Thermodesulfobacteriota</taxon>
        <taxon>Desulfovibrionia</taxon>
        <taxon>Desulfovibrionales</taxon>
        <taxon>Desulfovibrionaceae</taxon>
        <taxon>Desulfovibrio</taxon>
    </lineage>
</organism>
<keyword evidence="1" id="KW-0732">Signal</keyword>
<dbReference type="PROSITE" id="PS50983">
    <property type="entry name" value="FE_B12_PBP"/>
    <property type="match status" value="1"/>
</dbReference>
<dbReference type="GO" id="GO:0071281">
    <property type="term" value="P:cellular response to iron ion"/>
    <property type="evidence" value="ECO:0007669"/>
    <property type="project" value="TreeGrafter"/>
</dbReference>
<feature type="domain" description="Fe/B12 periplasmic-binding" evidence="2">
    <location>
        <begin position="18"/>
        <end position="268"/>
    </location>
</feature>
<evidence type="ECO:0000313" key="3">
    <source>
        <dbReference type="EMBL" id="HJA79232.1"/>
    </source>
</evidence>
<dbReference type="InterPro" id="IPR054828">
    <property type="entry name" value="Vit_B12_bind_prot"/>
</dbReference>
<sequence length="274" mass="29877">MTLSLGDGQGGLPIPARRIIALYGSFNEILLALGAKDCIVARTVADAHLPELADLPAIGTHMQPNAELIMAQKPDVILQMQGRREVQAQTDHLRELGIPVLTFELDSLEDLYTVTLTLGRLTGREAEATNLVGQWRRRLARLRNAYAAQPAVRVFFEVSSPNLLAAGKGSIVNDLINAAGGINVVDSPRKMVRLNEETVIAADPDAYIYQIGPMNPAPQPVAERPHFKSLRAVRAGRILEVREEIFSRPGPRSIEAAEQLGRWLHGEPETAPAP</sequence>
<reference evidence="3" key="1">
    <citation type="journal article" date="2021" name="PeerJ">
        <title>Extensive microbial diversity within the chicken gut microbiome revealed by metagenomics and culture.</title>
        <authorList>
            <person name="Gilroy R."/>
            <person name="Ravi A."/>
            <person name="Getino M."/>
            <person name="Pursley I."/>
            <person name="Horton D.L."/>
            <person name="Alikhan N.F."/>
            <person name="Baker D."/>
            <person name="Gharbi K."/>
            <person name="Hall N."/>
            <person name="Watson M."/>
            <person name="Adriaenssens E.M."/>
            <person name="Foster-Nyarko E."/>
            <person name="Jarju S."/>
            <person name="Secka A."/>
            <person name="Antonio M."/>
            <person name="Oren A."/>
            <person name="Chaudhuri R.R."/>
            <person name="La Ragione R."/>
            <person name="Hildebrand F."/>
            <person name="Pallen M.J."/>
        </authorList>
    </citation>
    <scope>NUCLEOTIDE SEQUENCE</scope>
    <source>
        <strain evidence="3">5032</strain>
    </source>
</reference>
<dbReference type="EMBL" id="DWZD01000040">
    <property type="protein sequence ID" value="HJA79232.1"/>
    <property type="molecule type" value="Genomic_DNA"/>
</dbReference>
<reference evidence="3" key="2">
    <citation type="submission" date="2021-04" db="EMBL/GenBank/DDBJ databases">
        <authorList>
            <person name="Gilroy R."/>
        </authorList>
    </citation>
    <scope>NUCLEOTIDE SEQUENCE</scope>
    <source>
        <strain evidence="3">5032</strain>
    </source>
</reference>
<comment type="caution">
    <text evidence="3">The sequence shown here is derived from an EMBL/GenBank/DDBJ whole genome shotgun (WGS) entry which is preliminary data.</text>
</comment>
<evidence type="ECO:0000256" key="1">
    <source>
        <dbReference type="ARBA" id="ARBA00022729"/>
    </source>
</evidence>
<evidence type="ECO:0000259" key="2">
    <source>
        <dbReference type="PROSITE" id="PS50983"/>
    </source>
</evidence>